<dbReference type="Pfam" id="PF03960">
    <property type="entry name" value="ArsC"/>
    <property type="match status" value="1"/>
</dbReference>
<dbReference type="NCBIfam" id="TIGR01617">
    <property type="entry name" value="arsC_related"/>
    <property type="match status" value="1"/>
</dbReference>
<evidence type="ECO:0000256" key="1">
    <source>
        <dbReference type="ARBA" id="ARBA00007198"/>
    </source>
</evidence>
<dbReference type="SUPFAM" id="SSF52833">
    <property type="entry name" value="Thioredoxin-like"/>
    <property type="match status" value="1"/>
</dbReference>
<dbReference type="Gene3D" id="3.40.30.10">
    <property type="entry name" value="Glutaredoxin"/>
    <property type="match status" value="1"/>
</dbReference>
<dbReference type="InterPro" id="IPR006660">
    <property type="entry name" value="Arsenate_reductase-like"/>
</dbReference>
<name>A0AB33IHP3_ACEAC</name>
<dbReference type="AlphaFoldDB" id="A0AB33IHP3"/>
<reference evidence="3 4" key="1">
    <citation type="journal article" date="2011" name="Microbiology">
        <title>Transcriptome response to different carbon sources in Acetobacter aceti.</title>
        <authorList>
            <person name="Sakurai K."/>
            <person name="Arai H."/>
            <person name="Ishii M."/>
            <person name="Igarashi Y."/>
        </authorList>
    </citation>
    <scope>NUCLEOTIDE SEQUENCE [LARGE SCALE GENOMIC DNA]</scope>
    <source>
        <strain evidence="3 4">NBRC 14818</strain>
    </source>
</reference>
<dbReference type="Proteomes" id="UP000516424">
    <property type="component" value="Chromosome"/>
</dbReference>
<proteinExistence type="inferred from homology"/>
<dbReference type="PANTHER" id="PTHR30041">
    <property type="entry name" value="ARSENATE REDUCTASE"/>
    <property type="match status" value="1"/>
</dbReference>
<evidence type="ECO:0000313" key="4">
    <source>
        <dbReference type="Proteomes" id="UP000516424"/>
    </source>
</evidence>
<comment type="similarity">
    <text evidence="1 2">Belongs to the ArsC family.</text>
</comment>
<accession>A0AB33IHP3</accession>
<dbReference type="EMBL" id="AP023410">
    <property type="protein sequence ID" value="BCK76583.1"/>
    <property type="molecule type" value="Genomic_DNA"/>
</dbReference>
<dbReference type="InterPro" id="IPR006504">
    <property type="entry name" value="Tscrpt_reg_Spx/MgsR"/>
</dbReference>
<evidence type="ECO:0000313" key="3">
    <source>
        <dbReference type="EMBL" id="BCK76583.1"/>
    </source>
</evidence>
<organism evidence="3 4">
    <name type="scientific">Acetobacter aceti NBRC 14818</name>
    <dbReference type="NCBI Taxonomy" id="887700"/>
    <lineage>
        <taxon>Bacteria</taxon>
        <taxon>Pseudomonadati</taxon>
        <taxon>Pseudomonadota</taxon>
        <taxon>Alphaproteobacteria</taxon>
        <taxon>Acetobacterales</taxon>
        <taxon>Acetobacteraceae</taxon>
        <taxon>Acetobacter</taxon>
        <taxon>Acetobacter subgen. Acetobacter</taxon>
    </lineage>
</organism>
<dbReference type="PROSITE" id="PS51353">
    <property type="entry name" value="ARSC"/>
    <property type="match status" value="1"/>
</dbReference>
<dbReference type="NCBIfam" id="NF008107">
    <property type="entry name" value="PRK10853.1"/>
    <property type="match status" value="1"/>
</dbReference>
<sequence length="116" mass="13459">MMTVAIYGIRSCDTMKKAMAWLDAHDIAYTFHDYKKEGVDRARLLDWVKKVGWEELINRSGTTFRKLPDADKADLTEEKAIQLMIDNPSMIRRPVLEASTLVIGFKPEKYADFFRI</sequence>
<dbReference type="PANTHER" id="PTHR30041:SF8">
    <property type="entry name" value="PROTEIN YFFB"/>
    <property type="match status" value="1"/>
</dbReference>
<dbReference type="CDD" id="cd03035">
    <property type="entry name" value="ArsC_Yffb"/>
    <property type="match status" value="1"/>
</dbReference>
<evidence type="ECO:0000256" key="2">
    <source>
        <dbReference type="PROSITE-ProRule" id="PRU01282"/>
    </source>
</evidence>
<gene>
    <name evidence="3" type="ORF">EMQ_2189</name>
</gene>
<keyword evidence="4" id="KW-1185">Reference proteome</keyword>
<dbReference type="InterPro" id="IPR036249">
    <property type="entry name" value="Thioredoxin-like_sf"/>
</dbReference>
<protein>
    <submittedName>
        <fullName evidence="3">Arsenate reductase</fullName>
    </submittedName>
</protein>